<sequence length="185" mass="20700">MNEWHYEKNGQRHGPISTEAMQTLIEHGALNGQTLVWATDLTTWLPLANTQLAIHLPHSTQPPALPASHISNTVIWVLALAPLLGLLLESALAGMRAQSELTVDYEVTQALSSGQYWYVTLLLNCGLSLWDERRLKAAGVDTAAFGKLVLLVPVYLWKRAQSLRQRPAYFWTWLSLFGLSLLITR</sequence>
<keyword evidence="1" id="KW-0472">Membrane</keyword>
<organism evidence="3 4">
    <name type="scientific">Microvirgula aerodenitrificans</name>
    <dbReference type="NCBI Taxonomy" id="57480"/>
    <lineage>
        <taxon>Bacteria</taxon>
        <taxon>Pseudomonadati</taxon>
        <taxon>Pseudomonadota</taxon>
        <taxon>Betaproteobacteria</taxon>
        <taxon>Neisseriales</taxon>
        <taxon>Aquaspirillaceae</taxon>
        <taxon>Microvirgula</taxon>
    </lineage>
</organism>
<dbReference type="InterPro" id="IPR025640">
    <property type="entry name" value="GYF_2"/>
</dbReference>
<accession>A0A2S0PBF5</accession>
<keyword evidence="1" id="KW-1133">Transmembrane helix</keyword>
<dbReference type="EMBL" id="CP028519">
    <property type="protein sequence ID" value="AVY94675.1"/>
    <property type="molecule type" value="Genomic_DNA"/>
</dbReference>
<feature type="domain" description="GYF" evidence="2">
    <location>
        <begin position="4"/>
        <end position="49"/>
    </location>
</feature>
<keyword evidence="1" id="KW-0812">Transmembrane</keyword>
<name>A0A2S0PBF5_9NEIS</name>
<dbReference type="Pfam" id="PF14237">
    <property type="entry name" value="GYF_2"/>
    <property type="match status" value="1"/>
</dbReference>
<protein>
    <submittedName>
        <fullName evidence="3">DUF4339 domain-containing protein</fullName>
    </submittedName>
</protein>
<feature type="transmembrane region" description="Helical" evidence="1">
    <location>
        <begin position="74"/>
        <end position="95"/>
    </location>
</feature>
<dbReference type="Proteomes" id="UP000244173">
    <property type="component" value="Chromosome"/>
</dbReference>
<evidence type="ECO:0000256" key="1">
    <source>
        <dbReference type="SAM" id="Phobius"/>
    </source>
</evidence>
<gene>
    <name evidence="3" type="ORF">DAI18_11965</name>
</gene>
<feature type="transmembrane region" description="Helical" evidence="1">
    <location>
        <begin position="168"/>
        <end position="184"/>
    </location>
</feature>
<evidence type="ECO:0000313" key="4">
    <source>
        <dbReference type="Proteomes" id="UP000244173"/>
    </source>
</evidence>
<proteinExistence type="predicted"/>
<dbReference type="KEGG" id="maer:DAI18_11965"/>
<reference evidence="3 4" key="1">
    <citation type="submission" date="2018-04" db="EMBL/GenBank/DDBJ databases">
        <title>Denitrifier Microvirgula.</title>
        <authorList>
            <person name="Anderson E."/>
            <person name="Jang J."/>
            <person name="Ishii S."/>
        </authorList>
    </citation>
    <scope>NUCLEOTIDE SEQUENCE [LARGE SCALE GENOMIC DNA]</scope>
    <source>
        <strain evidence="3 4">BE2.4</strain>
    </source>
</reference>
<evidence type="ECO:0000313" key="3">
    <source>
        <dbReference type="EMBL" id="AVY94675.1"/>
    </source>
</evidence>
<dbReference type="RefSeq" id="WP_107889524.1">
    <property type="nucleotide sequence ID" value="NZ_CP028519.1"/>
</dbReference>
<dbReference type="STRING" id="1122240.GCA_000620105_03505"/>
<keyword evidence="4" id="KW-1185">Reference proteome</keyword>
<evidence type="ECO:0000259" key="2">
    <source>
        <dbReference type="Pfam" id="PF14237"/>
    </source>
</evidence>
<dbReference type="OrthoDB" id="8859199at2"/>
<dbReference type="AlphaFoldDB" id="A0A2S0PBF5"/>